<keyword evidence="1" id="KW-0812">Transmembrane</keyword>
<dbReference type="AlphaFoldDB" id="A0A147IT81"/>
<accession>A0A147IT81</accession>
<feature type="transmembrane region" description="Helical" evidence="1">
    <location>
        <begin position="45"/>
        <end position="62"/>
    </location>
</feature>
<sequence length="189" mass="19387">MKKLPLSKQITFALIVVGVAMLTSFLLALLRSAAAGQSGQPLPSPLIGLTLGIVAGAAYLGLAGNRKVALASDDSRKAALEPVTDGTARLIVFRNGFYGKLAGIDVMVDGATRAQLKSPRFAVLPLTPGVHEVGARVQGKDAQPLTLTLAPDETIVVELSTGLKGPALAPAGPLATMRDTLAAIPMVQS</sequence>
<evidence type="ECO:0008006" key="4">
    <source>
        <dbReference type="Google" id="ProtNLM"/>
    </source>
</evidence>
<keyword evidence="1" id="KW-0472">Membrane</keyword>
<dbReference type="PATRIC" id="fig|33051.4.peg.2963"/>
<reference evidence="2 3" key="1">
    <citation type="journal article" date="2016" name="Front. Microbiol.">
        <title>Genomic Resource of Rice Seed Associated Bacteria.</title>
        <authorList>
            <person name="Midha S."/>
            <person name="Bansal K."/>
            <person name="Sharma S."/>
            <person name="Kumar N."/>
            <person name="Patil P.P."/>
            <person name="Chaudhry V."/>
            <person name="Patil P.B."/>
        </authorList>
    </citation>
    <scope>NUCLEOTIDE SEQUENCE [LARGE SCALE GENOMIC DNA]</scope>
    <source>
        <strain evidence="2 3">SB4</strain>
    </source>
</reference>
<keyword evidence="1" id="KW-1133">Transmembrane helix</keyword>
<gene>
    <name evidence="2" type="ORF">SB4_11050</name>
</gene>
<name>A0A147IT81_9SPHN</name>
<organism evidence="2 3">
    <name type="scientific">Sphingomonas sanguinis</name>
    <dbReference type="NCBI Taxonomy" id="33051"/>
    <lineage>
        <taxon>Bacteria</taxon>
        <taxon>Pseudomonadati</taxon>
        <taxon>Pseudomonadota</taxon>
        <taxon>Alphaproteobacteria</taxon>
        <taxon>Sphingomonadales</taxon>
        <taxon>Sphingomonadaceae</taxon>
        <taxon>Sphingomonas</taxon>
    </lineage>
</organism>
<evidence type="ECO:0000313" key="2">
    <source>
        <dbReference type="EMBL" id="KTT98493.1"/>
    </source>
</evidence>
<evidence type="ECO:0000256" key="1">
    <source>
        <dbReference type="SAM" id="Phobius"/>
    </source>
</evidence>
<dbReference type="RefSeq" id="WP_058752593.1">
    <property type="nucleotide sequence ID" value="NZ_LDTE01000066.1"/>
</dbReference>
<dbReference type="Proteomes" id="UP000074072">
    <property type="component" value="Unassembled WGS sequence"/>
</dbReference>
<evidence type="ECO:0000313" key="3">
    <source>
        <dbReference type="Proteomes" id="UP000074072"/>
    </source>
</evidence>
<proteinExistence type="predicted"/>
<dbReference type="OrthoDB" id="7202325at2"/>
<protein>
    <recommendedName>
        <fullName evidence="4">DUF2846 domain-containing protein</fullName>
    </recommendedName>
</protein>
<comment type="caution">
    <text evidence="2">The sequence shown here is derived from an EMBL/GenBank/DDBJ whole genome shotgun (WGS) entry which is preliminary data.</text>
</comment>
<dbReference type="EMBL" id="LDTE01000066">
    <property type="protein sequence ID" value="KTT98493.1"/>
    <property type="molecule type" value="Genomic_DNA"/>
</dbReference>